<keyword evidence="3" id="KW-0812">Transmembrane</keyword>
<evidence type="ECO:0000256" key="1">
    <source>
        <dbReference type="ARBA" id="ARBA00005801"/>
    </source>
</evidence>
<dbReference type="Pfam" id="PF01478">
    <property type="entry name" value="Peptidase_A24"/>
    <property type="match status" value="1"/>
</dbReference>
<dbReference type="Proteomes" id="UP000266568">
    <property type="component" value="Unassembled WGS sequence"/>
</dbReference>
<reference evidence="5 6" key="1">
    <citation type="submission" date="2018-08" db="EMBL/GenBank/DDBJ databases">
        <title>Genomic Encyclopedia of Type Strains, Phase IV (KMG-IV): sequencing the most valuable type-strain genomes for metagenomic binning, comparative biology and taxonomic classification.</title>
        <authorList>
            <person name="Goeker M."/>
        </authorList>
    </citation>
    <scope>NUCLEOTIDE SEQUENCE [LARGE SCALE GENOMIC DNA]</scope>
    <source>
        <strain evidence="5 6">DSM 25527</strain>
    </source>
</reference>
<dbReference type="PANTHER" id="PTHR30487">
    <property type="entry name" value="TYPE 4 PREPILIN-LIKE PROTEINS LEADER PEPTIDE-PROCESSING ENZYME"/>
    <property type="match status" value="1"/>
</dbReference>
<proteinExistence type="inferred from homology"/>
<keyword evidence="3" id="KW-1133">Transmembrane helix</keyword>
<evidence type="ECO:0000313" key="5">
    <source>
        <dbReference type="EMBL" id="RIA46351.1"/>
    </source>
</evidence>
<comment type="caution">
    <text evidence="5">The sequence shown here is derived from an EMBL/GenBank/DDBJ whole genome shotgun (WGS) entry which is preliminary data.</text>
</comment>
<dbReference type="InterPro" id="IPR050882">
    <property type="entry name" value="Prepilin_peptidase/N-MTase"/>
</dbReference>
<feature type="domain" description="Prepilin type IV endopeptidase peptidase" evidence="4">
    <location>
        <begin position="2"/>
        <end position="108"/>
    </location>
</feature>
<dbReference type="Gene3D" id="1.20.120.1220">
    <property type="match status" value="1"/>
</dbReference>
<dbReference type="AlphaFoldDB" id="A0A397PKZ3"/>
<gene>
    <name evidence="5" type="ORF">DFR49_0891</name>
</gene>
<feature type="transmembrane region" description="Helical" evidence="3">
    <location>
        <begin position="85"/>
        <end position="114"/>
    </location>
</feature>
<dbReference type="GO" id="GO:0006465">
    <property type="term" value="P:signal peptide processing"/>
    <property type="evidence" value="ECO:0007669"/>
    <property type="project" value="TreeGrafter"/>
</dbReference>
<dbReference type="InterPro" id="IPR000045">
    <property type="entry name" value="Prepilin_IV_endopep_pep"/>
</dbReference>
<name>A0A397PKZ3_9SPHN</name>
<dbReference type="PRINTS" id="PR00864">
    <property type="entry name" value="PREPILNPTASE"/>
</dbReference>
<sequence>MFGWQLLALAALDIRHFLLPNALTAGLAATGFAASLAGLGPTPTDSLLGGLAGFGSLWSVRKAYRLMRGREGLGGGDPKLFGGIGFWLGWYALPYVLLSSSVLGLAIAAIRLWRDPNFATDRPIPFGAYLALGAFPAWLTIAAAGN</sequence>
<keyword evidence="6" id="KW-1185">Reference proteome</keyword>
<evidence type="ECO:0000313" key="6">
    <source>
        <dbReference type="Proteomes" id="UP000266568"/>
    </source>
</evidence>
<dbReference type="GO" id="GO:0005886">
    <property type="term" value="C:plasma membrane"/>
    <property type="evidence" value="ECO:0007669"/>
    <property type="project" value="TreeGrafter"/>
</dbReference>
<evidence type="ECO:0000256" key="3">
    <source>
        <dbReference type="SAM" id="Phobius"/>
    </source>
</evidence>
<evidence type="ECO:0000256" key="2">
    <source>
        <dbReference type="RuleBase" id="RU003793"/>
    </source>
</evidence>
<comment type="similarity">
    <text evidence="1 2">Belongs to the peptidase A24 family.</text>
</comment>
<dbReference type="InterPro" id="IPR014032">
    <property type="entry name" value="Peptidase_A24A_bac"/>
</dbReference>
<dbReference type="EMBL" id="QXDC01000002">
    <property type="protein sequence ID" value="RIA46351.1"/>
    <property type="molecule type" value="Genomic_DNA"/>
</dbReference>
<dbReference type="GO" id="GO:0004190">
    <property type="term" value="F:aspartic-type endopeptidase activity"/>
    <property type="evidence" value="ECO:0007669"/>
    <property type="project" value="InterPro"/>
</dbReference>
<protein>
    <submittedName>
        <fullName evidence="5">Type IV leader peptidase family protein</fullName>
    </submittedName>
</protein>
<dbReference type="PANTHER" id="PTHR30487:SF0">
    <property type="entry name" value="PREPILIN LEADER PEPTIDASE_N-METHYLTRANSFERASE-RELATED"/>
    <property type="match status" value="1"/>
</dbReference>
<keyword evidence="3" id="KW-0472">Membrane</keyword>
<feature type="transmembrane region" description="Helical" evidence="3">
    <location>
        <begin position="126"/>
        <end position="145"/>
    </location>
</feature>
<evidence type="ECO:0000259" key="4">
    <source>
        <dbReference type="Pfam" id="PF01478"/>
    </source>
</evidence>
<accession>A0A397PKZ3</accession>
<organism evidence="5 6">
    <name type="scientific">Hephaestia caeni</name>
    <dbReference type="NCBI Taxonomy" id="645617"/>
    <lineage>
        <taxon>Bacteria</taxon>
        <taxon>Pseudomonadati</taxon>
        <taxon>Pseudomonadota</taxon>
        <taxon>Alphaproteobacteria</taxon>
        <taxon>Sphingomonadales</taxon>
        <taxon>Sphingomonadaceae</taxon>
        <taxon>Hephaestia</taxon>
    </lineage>
</organism>